<evidence type="ECO:0000256" key="7">
    <source>
        <dbReference type="ARBA" id="ARBA00023136"/>
    </source>
</evidence>
<accession>A0A6L7HW89</accession>
<dbReference type="Pfam" id="PF05128">
    <property type="entry name" value="DUF697"/>
    <property type="match status" value="1"/>
</dbReference>
<feature type="transmembrane region" description="Helical" evidence="8">
    <location>
        <begin position="107"/>
        <end position="126"/>
    </location>
</feature>
<comment type="subcellular location">
    <subcellularLocation>
        <location evidence="1">Cell inner membrane</location>
        <topology evidence="1">Multi-pass membrane protein</topology>
    </subcellularLocation>
</comment>
<dbReference type="AlphaFoldDB" id="A0A6L7HW89"/>
<dbReference type="InterPro" id="IPR006507">
    <property type="entry name" value="UPF0283"/>
</dbReference>
<name>A0A6L7HW89_9GAMM</name>
<feature type="transmembrane region" description="Helical" evidence="8">
    <location>
        <begin position="217"/>
        <end position="236"/>
    </location>
</feature>
<comment type="similarity">
    <text evidence="2">Belongs to the UPF0283 family.</text>
</comment>
<proteinExistence type="inferred from homology"/>
<gene>
    <name evidence="9" type="ORF">GNT65_07005</name>
</gene>
<keyword evidence="6 8" id="KW-1133">Transmembrane helix</keyword>
<evidence type="ECO:0000256" key="4">
    <source>
        <dbReference type="ARBA" id="ARBA00022519"/>
    </source>
</evidence>
<evidence type="ECO:0000256" key="6">
    <source>
        <dbReference type="ARBA" id="ARBA00022989"/>
    </source>
</evidence>
<evidence type="ECO:0000313" key="9">
    <source>
        <dbReference type="EMBL" id="MXR68423.1"/>
    </source>
</evidence>
<keyword evidence="5 8" id="KW-0812">Transmembrane</keyword>
<evidence type="ECO:0000256" key="8">
    <source>
        <dbReference type="SAM" id="Phobius"/>
    </source>
</evidence>
<organism evidence="9 10">
    <name type="scientific">Shewanella insulae</name>
    <dbReference type="NCBI Taxonomy" id="2681496"/>
    <lineage>
        <taxon>Bacteria</taxon>
        <taxon>Pseudomonadati</taxon>
        <taxon>Pseudomonadota</taxon>
        <taxon>Gammaproteobacteria</taxon>
        <taxon>Alteromonadales</taxon>
        <taxon>Shewanellaceae</taxon>
        <taxon>Shewanella</taxon>
    </lineage>
</organism>
<evidence type="ECO:0000313" key="10">
    <source>
        <dbReference type="Proteomes" id="UP000474778"/>
    </source>
</evidence>
<dbReference type="PANTHER" id="PTHR39342">
    <property type="entry name" value="UPF0283 MEMBRANE PROTEIN YCJF"/>
    <property type="match status" value="1"/>
</dbReference>
<keyword evidence="10" id="KW-1185">Reference proteome</keyword>
<dbReference type="RefSeq" id="WP_160794668.1">
    <property type="nucleotide sequence ID" value="NZ_WRPA01000004.1"/>
</dbReference>
<evidence type="ECO:0000256" key="2">
    <source>
        <dbReference type="ARBA" id="ARBA00008255"/>
    </source>
</evidence>
<evidence type="ECO:0000256" key="5">
    <source>
        <dbReference type="ARBA" id="ARBA00022692"/>
    </source>
</evidence>
<evidence type="ECO:0000256" key="1">
    <source>
        <dbReference type="ARBA" id="ARBA00004429"/>
    </source>
</evidence>
<feature type="transmembrane region" description="Helical" evidence="8">
    <location>
        <begin position="79"/>
        <end position="101"/>
    </location>
</feature>
<sequence>MSKADMQIEKKQVFEPQQALSVTKLKAAERFDDQVVFEGDEAGEVDEAAIQALVPELDGIASKSPSGLRRRSWSWLAKASVLGIGAILLVELALTLSAAWIQSPWLFGLYGGVTAVVSLWATTIGVKEWRQLRRLRAVEAAQAVSERLSQSMQRGEADTFIDKLITNLPKDIDTNSYYRLVHEEHNDAERLMLFESSVLPQVDAKAKKLVHRYASESALLLAASPIAVLDMAIILWRNQKMIAQLANCYGIELGYWSRIKLVRSVITNIIYAGTSEIVTDIGTQLFSLEMSGKISARLAQGLGGGLLTARLGYQTMRLCRPVVFTPDSQPKLSKIHKALLGELKDFSLSVLGKTTVRNKDFTSG</sequence>
<protein>
    <submittedName>
        <fullName evidence="9">TIGR01620 family protein</fullName>
    </submittedName>
</protein>
<evidence type="ECO:0000256" key="3">
    <source>
        <dbReference type="ARBA" id="ARBA00022475"/>
    </source>
</evidence>
<dbReference type="PANTHER" id="PTHR39342:SF1">
    <property type="entry name" value="UPF0283 MEMBRANE PROTEIN YCJF"/>
    <property type="match status" value="1"/>
</dbReference>
<dbReference type="GO" id="GO:0005886">
    <property type="term" value="C:plasma membrane"/>
    <property type="evidence" value="ECO:0007669"/>
    <property type="project" value="UniProtKB-SubCell"/>
</dbReference>
<dbReference type="Proteomes" id="UP000474778">
    <property type="component" value="Unassembled WGS sequence"/>
</dbReference>
<dbReference type="InterPro" id="IPR021147">
    <property type="entry name" value="DUF697"/>
</dbReference>
<dbReference type="EMBL" id="WRPA01000004">
    <property type="protein sequence ID" value="MXR68423.1"/>
    <property type="molecule type" value="Genomic_DNA"/>
</dbReference>
<keyword evidence="7 8" id="KW-0472">Membrane</keyword>
<comment type="caution">
    <text evidence="9">The sequence shown here is derived from an EMBL/GenBank/DDBJ whole genome shotgun (WGS) entry which is preliminary data.</text>
</comment>
<keyword evidence="4" id="KW-0997">Cell inner membrane</keyword>
<dbReference type="NCBIfam" id="TIGR01620">
    <property type="entry name" value="hyp_HI0043"/>
    <property type="match status" value="1"/>
</dbReference>
<keyword evidence="3" id="KW-1003">Cell membrane</keyword>
<reference evidence="9 10" key="1">
    <citation type="submission" date="2019-12" db="EMBL/GenBank/DDBJ databases">
        <title>Shewanella insulae sp. nov., isolated from a tidal flat.</title>
        <authorList>
            <person name="Yoon J.-H."/>
        </authorList>
    </citation>
    <scope>NUCLEOTIDE SEQUENCE [LARGE SCALE GENOMIC DNA]</scope>
    <source>
        <strain evidence="9 10">JBTF-M18</strain>
    </source>
</reference>